<dbReference type="InterPro" id="IPR000073">
    <property type="entry name" value="AB_hydrolase_1"/>
</dbReference>
<dbReference type="Gene3D" id="3.40.50.1820">
    <property type="entry name" value="alpha/beta hydrolase"/>
    <property type="match status" value="1"/>
</dbReference>
<proteinExistence type="predicted"/>
<comment type="caution">
    <text evidence="2">The sequence shown here is derived from an EMBL/GenBank/DDBJ whole genome shotgun (WGS) entry which is preliminary data.</text>
</comment>
<dbReference type="PRINTS" id="PR00412">
    <property type="entry name" value="EPOXHYDRLASE"/>
</dbReference>
<dbReference type="Proteomes" id="UP000278222">
    <property type="component" value="Unassembled WGS sequence"/>
</dbReference>
<evidence type="ECO:0000313" key="3">
    <source>
        <dbReference type="Proteomes" id="UP000278222"/>
    </source>
</evidence>
<accession>A0A3N1KTG4</accession>
<protein>
    <submittedName>
        <fullName evidence="2">Alpha-beta hydrolase superfamily lysophospholipase</fullName>
    </submittedName>
</protein>
<name>A0A3N1KTG4_9PROT</name>
<gene>
    <name evidence="2" type="ORF">EDC65_5254</name>
</gene>
<dbReference type="SUPFAM" id="SSF53474">
    <property type="entry name" value="alpha/beta-Hydrolases"/>
    <property type="match status" value="1"/>
</dbReference>
<dbReference type="PANTHER" id="PTHR43798">
    <property type="entry name" value="MONOACYLGLYCEROL LIPASE"/>
    <property type="match status" value="1"/>
</dbReference>
<dbReference type="InterPro" id="IPR050266">
    <property type="entry name" value="AB_hydrolase_sf"/>
</dbReference>
<keyword evidence="3" id="KW-1185">Reference proteome</keyword>
<organism evidence="2 3">
    <name type="scientific">Stella humosa</name>
    <dbReference type="NCBI Taxonomy" id="94"/>
    <lineage>
        <taxon>Bacteria</taxon>
        <taxon>Pseudomonadati</taxon>
        <taxon>Pseudomonadota</taxon>
        <taxon>Alphaproteobacteria</taxon>
        <taxon>Rhodospirillales</taxon>
        <taxon>Stellaceae</taxon>
        <taxon>Stella</taxon>
    </lineage>
</organism>
<keyword evidence="2" id="KW-0378">Hydrolase</keyword>
<sequence length="303" mass="33228">MPPEPPRPQTRVVPVYCSDALHPVHCAVWGAANTGPTAIILHGFLQNGRECDHLAAALAAAGWRVFCPDFPGHGRSAWLRDGEYRFTTYAATIATMLAVADRPDIHLVARSMGGVVAMRMAGQAGIPLGSLTLVDVAVQWPPDAVAYHSSLLPKEMEFANPMAAAEAVRLLVSDRGPISFKGMREVLEYSMTRTRDGRIRFRCDPRLRTSIRFLDMQRGDKDRSDSWRAIEVPTLLVRGGRSIMLTADTADRMIAMNPRAELLTLADAGHPPWLRRPAEVAPIVAWLGRQALAARQRLRAGGV</sequence>
<evidence type="ECO:0000259" key="1">
    <source>
        <dbReference type="Pfam" id="PF12697"/>
    </source>
</evidence>
<dbReference type="PRINTS" id="PR00111">
    <property type="entry name" value="ABHYDROLASE"/>
</dbReference>
<dbReference type="AlphaFoldDB" id="A0A3N1KTG4"/>
<dbReference type="GO" id="GO:0016787">
    <property type="term" value="F:hydrolase activity"/>
    <property type="evidence" value="ECO:0007669"/>
    <property type="project" value="UniProtKB-KW"/>
</dbReference>
<dbReference type="EMBL" id="RJKX01000018">
    <property type="protein sequence ID" value="ROP81396.1"/>
    <property type="molecule type" value="Genomic_DNA"/>
</dbReference>
<evidence type="ECO:0000313" key="2">
    <source>
        <dbReference type="EMBL" id="ROP81396.1"/>
    </source>
</evidence>
<dbReference type="PANTHER" id="PTHR43798:SF33">
    <property type="entry name" value="HYDROLASE, PUTATIVE (AFU_ORTHOLOGUE AFUA_2G14860)-RELATED"/>
    <property type="match status" value="1"/>
</dbReference>
<dbReference type="Pfam" id="PF12697">
    <property type="entry name" value="Abhydrolase_6"/>
    <property type="match status" value="1"/>
</dbReference>
<dbReference type="InterPro" id="IPR000639">
    <property type="entry name" value="Epox_hydrolase-like"/>
</dbReference>
<feature type="domain" description="AB hydrolase-1" evidence="1">
    <location>
        <begin position="39"/>
        <end position="281"/>
    </location>
</feature>
<reference evidence="2 3" key="1">
    <citation type="submission" date="2018-11" db="EMBL/GenBank/DDBJ databases">
        <title>Genomic Encyclopedia of Type Strains, Phase IV (KMG-IV): sequencing the most valuable type-strain genomes for metagenomic binning, comparative biology and taxonomic classification.</title>
        <authorList>
            <person name="Goeker M."/>
        </authorList>
    </citation>
    <scope>NUCLEOTIDE SEQUENCE [LARGE SCALE GENOMIC DNA]</scope>
    <source>
        <strain evidence="2 3">DSM 5900</strain>
    </source>
</reference>
<dbReference type="RefSeq" id="WP_123695234.1">
    <property type="nucleotide sequence ID" value="NZ_AP019700.1"/>
</dbReference>
<dbReference type="OrthoDB" id="9808398at2"/>
<dbReference type="GO" id="GO:0016020">
    <property type="term" value="C:membrane"/>
    <property type="evidence" value="ECO:0007669"/>
    <property type="project" value="TreeGrafter"/>
</dbReference>
<dbReference type="InterPro" id="IPR029058">
    <property type="entry name" value="AB_hydrolase_fold"/>
</dbReference>